<feature type="chain" id="PRO_5043724741" evidence="2">
    <location>
        <begin position="35"/>
        <end position="756"/>
    </location>
</feature>
<feature type="compositionally biased region" description="Gly residues" evidence="1">
    <location>
        <begin position="740"/>
        <end position="756"/>
    </location>
</feature>
<keyword evidence="4" id="KW-1185">Reference proteome</keyword>
<dbReference type="OrthoDB" id="4764332at2"/>
<sequence>MAKHGRKKVSKTAVVGSALATALGIGFAPTLANAAVYAVGVPDWVPTDGFGDAVNILPADPNAVIRAIQNDRAKAAPIVGWGVHEGFSEQQLRPAWVTWINPNPGPIQVNGHRDGQRQEYQCIVFWCGWVEIPQYTGTVTGMNWTVGQWVSPSSPEDVDPGVYLLYLATGGDPALALAPLVNWTAYLSDSHFIGYGDGAIAVGTGYQNFIDLARSGELEPGPALTGPRKIVITDPNDPVTKDVTKAFVKIDEVEYLVLQNAPGLWFAVQPLNPDDFPEAPDLPKLEITPAGVIDVTFLTVHLLRNPGRPNGGLYARFAPAYQELNGVNPVTPERQDVLPPELEGVSLNLADLQLDGLDSGSLEGLAALAEALNGKPAVVTLLKTDTTWQYDILSDAAVTPNPIAWANSAAAALLPLTLGASLLTDPSSLGVTTYTAPDGTVYITVTQDQLPLLAAPRLIAGLLGAATAEEINTPVADALEPVLRLLVNTSYTDVVRNEDGTWTRTLNQMHEPTLFGTRPLTRSQAALLAGDIIAELGRGIGDEYTDVANRIVTRTVNFLRDSGIDVPADLIAAAERLAVEPGKAIKTVSRQLGDGTSKVLGVLDANLPDGPPAPTQEQLADGQRVVGTALKPVKDQADAATAQVNGAIESFTESEPGQALTKTGTRLQNRLNKRVTKTQNSIDKALDRTNKVVTKLGSGDVKGAVKQAGDNAKYRVDRLKKDINNGINKITGTKKQSDSGSGGGSGSGGSSDGGTG</sequence>
<accession>K5BAR0</accession>
<name>K5BAR0_MYCHD</name>
<dbReference type="PATRIC" id="fig|1122247.3.peg.3275"/>
<dbReference type="STRING" id="1122247.GCA_000379865_04186"/>
<reference evidence="3 4" key="1">
    <citation type="journal article" date="2012" name="J. Bacteriol.">
        <title>Genome sequence of Mycobacterium hassiacum DSM 44199, a rare source of heat-stable mycobacterial proteins.</title>
        <authorList>
            <person name="Tiago I."/>
            <person name="Maranha A."/>
            <person name="Mendes V."/>
            <person name="Alarico S."/>
            <person name="Moynihan P.J."/>
            <person name="Clarke A.J."/>
            <person name="Macedo-Ribeiro S."/>
            <person name="Pereira P.J."/>
            <person name="Empadinhas N."/>
        </authorList>
    </citation>
    <scope>NUCLEOTIDE SEQUENCE [LARGE SCALE GENOMIC DNA]</scope>
    <source>
        <strain evidence="4">DSM 44199 / CIP 105218 / JCM 12690 / 3849</strain>
    </source>
</reference>
<evidence type="ECO:0000313" key="4">
    <source>
        <dbReference type="Proteomes" id="UP000006265"/>
    </source>
</evidence>
<feature type="signal peptide" evidence="2">
    <location>
        <begin position="1"/>
        <end position="34"/>
    </location>
</feature>
<organism evidence="3 4">
    <name type="scientific">Mycolicibacterium hassiacum (strain DSM 44199 / CIP 105218 / JCM 12690 / 3849)</name>
    <name type="common">Mycobacterium hassiacum</name>
    <dbReference type="NCBI Taxonomy" id="1122247"/>
    <lineage>
        <taxon>Bacteria</taxon>
        <taxon>Bacillati</taxon>
        <taxon>Actinomycetota</taxon>
        <taxon>Actinomycetes</taxon>
        <taxon>Mycobacteriales</taxon>
        <taxon>Mycobacteriaceae</taxon>
        <taxon>Mycolicibacterium</taxon>
    </lineage>
</organism>
<evidence type="ECO:0000256" key="1">
    <source>
        <dbReference type="SAM" id="MobiDB-lite"/>
    </source>
</evidence>
<keyword evidence="2" id="KW-0732">Signal</keyword>
<evidence type="ECO:0000313" key="3">
    <source>
        <dbReference type="EMBL" id="EKF22675.1"/>
    </source>
</evidence>
<dbReference type="AlphaFoldDB" id="K5BAR0"/>
<feature type="compositionally biased region" description="Polar residues" evidence="1">
    <location>
        <begin position="725"/>
        <end position="734"/>
    </location>
</feature>
<comment type="caution">
    <text evidence="3">The sequence shown here is derived from an EMBL/GenBank/DDBJ whole genome shotgun (WGS) entry which is preliminary data.</text>
</comment>
<gene>
    <name evidence="3" type="ORF">C731_3416</name>
</gene>
<dbReference type="eggNOG" id="ENOG50300VS">
    <property type="taxonomic scope" value="Bacteria"/>
</dbReference>
<dbReference type="Proteomes" id="UP000006265">
    <property type="component" value="Unassembled WGS sequence"/>
</dbReference>
<feature type="region of interest" description="Disordered" evidence="1">
    <location>
        <begin position="725"/>
        <end position="756"/>
    </location>
</feature>
<dbReference type="RefSeq" id="WP_005629650.1">
    <property type="nucleotide sequence ID" value="NZ_AMRA01000095.1"/>
</dbReference>
<proteinExistence type="predicted"/>
<protein>
    <submittedName>
        <fullName evidence="3">PE-PPE domain protein</fullName>
    </submittedName>
</protein>
<evidence type="ECO:0000256" key="2">
    <source>
        <dbReference type="SAM" id="SignalP"/>
    </source>
</evidence>
<dbReference type="EMBL" id="AMRA01000095">
    <property type="protein sequence ID" value="EKF22675.1"/>
    <property type="molecule type" value="Genomic_DNA"/>
</dbReference>